<organism evidence="2 4">
    <name type="scientific">Puccinia coronata f. sp. avenae</name>
    <dbReference type="NCBI Taxonomy" id="200324"/>
    <lineage>
        <taxon>Eukaryota</taxon>
        <taxon>Fungi</taxon>
        <taxon>Dikarya</taxon>
        <taxon>Basidiomycota</taxon>
        <taxon>Pucciniomycotina</taxon>
        <taxon>Pucciniomycetes</taxon>
        <taxon>Pucciniales</taxon>
        <taxon>Pucciniaceae</taxon>
        <taxon>Puccinia</taxon>
    </lineage>
</organism>
<evidence type="ECO:0000313" key="2">
    <source>
        <dbReference type="EMBL" id="PLW24899.1"/>
    </source>
</evidence>
<dbReference type="AlphaFoldDB" id="A0A2N5THH3"/>
<dbReference type="Proteomes" id="UP000235392">
    <property type="component" value="Unassembled WGS sequence"/>
</dbReference>
<feature type="transmembrane region" description="Helical" evidence="1">
    <location>
        <begin position="37"/>
        <end position="57"/>
    </location>
</feature>
<name>A0A2N5THH3_9BASI</name>
<reference evidence="2 4" key="1">
    <citation type="submission" date="2017-11" db="EMBL/GenBank/DDBJ databases">
        <title>De novo assembly and phasing of dikaryotic genomes from two isolates of Puccinia coronata f. sp. avenae, the causal agent of oat crown rust.</title>
        <authorList>
            <person name="Miller M.E."/>
            <person name="Zhang Y."/>
            <person name="Omidvar V."/>
            <person name="Sperschneider J."/>
            <person name="Schwessinger B."/>
            <person name="Raley C."/>
            <person name="Palmer J.M."/>
            <person name="Garnica D."/>
            <person name="Upadhyaya N."/>
            <person name="Rathjen J."/>
            <person name="Taylor J.M."/>
            <person name="Park R.F."/>
            <person name="Dodds P.N."/>
            <person name="Hirsch C.D."/>
            <person name="Kianian S.F."/>
            <person name="Figueroa M."/>
        </authorList>
    </citation>
    <scope>NUCLEOTIDE SEQUENCE [LARGE SCALE GENOMIC DNA]</scope>
    <source>
        <strain evidence="2">12SD80</strain>
    </source>
</reference>
<proteinExistence type="predicted"/>
<keyword evidence="1" id="KW-1133">Transmembrane helix</keyword>
<keyword evidence="1" id="KW-0472">Membrane</keyword>
<keyword evidence="1" id="KW-0812">Transmembrane</keyword>
<gene>
    <name evidence="3" type="ORF">PCASD_20946</name>
    <name evidence="2" type="ORF">PCASD_23681</name>
</gene>
<dbReference type="EMBL" id="PGCI01000589">
    <property type="protein sequence ID" value="PLW24899.1"/>
    <property type="molecule type" value="Genomic_DNA"/>
</dbReference>
<comment type="caution">
    <text evidence="2">The sequence shown here is derived from an EMBL/GenBank/DDBJ whole genome shotgun (WGS) entry which is preliminary data.</text>
</comment>
<evidence type="ECO:0000313" key="4">
    <source>
        <dbReference type="Proteomes" id="UP000235392"/>
    </source>
</evidence>
<evidence type="ECO:0000313" key="3">
    <source>
        <dbReference type="EMBL" id="PLW27358.1"/>
    </source>
</evidence>
<sequence>MGTTLSCKSHPYLLVAYPALTPITTITWSRITTPHIPTPSSSILTLTLTITLTLIMML</sequence>
<accession>A0A2N5THH3</accession>
<dbReference type="EMBL" id="PGCI01000411">
    <property type="protein sequence ID" value="PLW27358.1"/>
    <property type="molecule type" value="Genomic_DNA"/>
</dbReference>
<evidence type="ECO:0000256" key="1">
    <source>
        <dbReference type="SAM" id="Phobius"/>
    </source>
</evidence>
<feature type="transmembrane region" description="Helical" evidence="1">
    <location>
        <begin position="12"/>
        <end position="31"/>
    </location>
</feature>
<protein>
    <submittedName>
        <fullName evidence="2">Uncharacterized protein</fullName>
    </submittedName>
</protein>